<dbReference type="STRING" id="555088.DealDRAFT_2075"/>
<evidence type="ECO:0000256" key="1">
    <source>
        <dbReference type="SAM" id="Phobius"/>
    </source>
</evidence>
<keyword evidence="1" id="KW-0472">Membrane</keyword>
<feature type="transmembrane region" description="Helical" evidence="1">
    <location>
        <begin position="9"/>
        <end position="29"/>
    </location>
</feature>
<sequence length="247" mass="29016">MKLLNWRTYFILALLVVSALVYYIHYLIFRDVHHIFLYLIGDIAFVFIQVLLVTLILQKLLEEREKNALLKKLNMVIGAFFSEAGTSILQMLSSFDRGACQITDQLLLDDTWTDADFDRVCRQLNSATYQFHCTRKELEELRSFLLKKRDFLLRLLENPNLLEHDEFTELLWAVFHLTEELAARGDLASVPESDFEHLMGDVNRVYSALTRQWLSYMEHLRSDYPFLFSFAMRTNPFNPDASVEVTK</sequence>
<organism evidence="2 3">
    <name type="scientific">Dethiobacter alkaliphilus AHT 1</name>
    <dbReference type="NCBI Taxonomy" id="555088"/>
    <lineage>
        <taxon>Bacteria</taxon>
        <taxon>Bacillati</taxon>
        <taxon>Bacillota</taxon>
        <taxon>Dethiobacteria</taxon>
        <taxon>Dethiobacterales</taxon>
        <taxon>Dethiobacteraceae</taxon>
        <taxon>Dethiobacter</taxon>
    </lineage>
</organism>
<proteinExistence type="predicted"/>
<dbReference type="RefSeq" id="WP_008517208.1">
    <property type="nucleotide sequence ID" value="NZ_ACJM01000010.1"/>
</dbReference>
<dbReference type="eggNOG" id="ENOG5030AIC">
    <property type="taxonomic scope" value="Bacteria"/>
</dbReference>
<keyword evidence="1" id="KW-1133">Transmembrane helix</keyword>
<dbReference type="Proteomes" id="UP000006443">
    <property type="component" value="Unassembled WGS sequence"/>
</dbReference>
<comment type="caution">
    <text evidence="2">The sequence shown here is derived from an EMBL/GenBank/DDBJ whole genome shotgun (WGS) entry which is preliminary data.</text>
</comment>
<dbReference type="EMBL" id="ACJM01000010">
    <property type="protein sequence ID" value="EEG77040.1"/>
    <property type="molecule type" value="Genomic_DNA"/>
</dbReference>
<protein>
    <submittedName>
        <fullName evidence="2">Uncharacterized protein</fullName>
    </submittedName>
</protein>
<feature type="transmembrane region" description="Helical" evidence="1">
    <location>
        <begin position="35"/>
        <end position="61"/>
    </location>
</feature>
<name>C0GHW6_DETAL</name>
<reference evidence="2 3" key="1">
    <citation type="submission" date="2009-02" db="EMBL/GenBank/DDBJ databases">
        <title>Sequencing of the draft genome and assembly of Dethiobacter alkaliphilus AHT 1.</title>
        <authorList>
            <consortium name="US DOE Joint Genome Institute (JGI-PGF)"/>
            <person name="Lucas S."/>
            <person name="Copeland A."/>
            <person name="Lapidus A."/>
            <person name="Glavina del Rio T."/>
            <person name="Dalin E."/>
            <person name="Tice H."/>
            <person name="Bruce D."/>
            <person name="Goodwin L."/>
            <person name="Pitluck S."/>
            <person name="Larimer F."/>
            <person name="Land M.L."/>
            <person name="Hauser L."/>
            <person name="Muyzer G."/>
        </authorList>
    </citation>
    <scope>NUCLEOTIDE SEQUENCE [LARGE SCALE GENOMIC DNA]</scope>
    <source>
        <strain evidence="2 3">AHT 1</strain>
    </source>
</reference>
<evidence type="ECO:0000313" key="3">
    <source>
        <dbReference type="Proteomes" id="UP000006443"/>
    </source>
</evidence>
<evidence type="ECO:0000313" key="2">
    <source>
        <dbReference type="EMBL" id="EEG77040.1"/>
    </source>
</evidence>
<gene>
    <name evidence="2" type="ORF">DealDRAFT_2075</name>
</gene>
<keyword evidence="1" id="KW-0812">Transmembrane</keyword>
<keyword evidence="3" id="KW-1185">Reference proteome</keyword>
<dbReference type="AlphaFoldDB" id="C0GHW6"/>
<accession>C0GHW6</accession>
<dbReference type="OrthoDB" id="9799090at2"/>